<keyword evidence="1" id="KW-0472">Membrane</keyword>
<dbReference type="Proteomes" id="UP000094271">
    <property type="component" value="Unassembled WGS sequence"/>
</dbReference>
<evidence type="ECO:0000256" key="1">
    <source>
        <dbReference type="SAM" id="Phobius"/>
    </source>
</evidence>
<proteinExistence type="predicted"/>
<name>A0A1E3UM83_9FIRM</name>
<feature type="transmembrane region" description="Helical" evidence="1">
    <location>
        <begin position="44"/>
        <end position="64"/>
    </location>
</feature>
<dbReference type="OrthoDB" id="2059652at2"/>
<protein>
    <submittedName>
        <fullName evidence="2">Uncharacterized protein</fullName>
    </submittedName>
</protein>
<organism evidence="2 3">
    <name type="scientific">Eisenbergiella tayi</name>
    <dbReference type="NCBI Taxonomy" id="1432052"/>
    <lineage>
        <taxon>Bacteria</taxon>
        <taxon>Bacillati</taxon>
        <taxon>Bacillota</taxon>
        <taxon>Clostridia</taxon>
        <taxon>Lachnospirales</taxon>
        <taxon>Lachnospiraceae</taxon>
        <taxon>Eisenbergiella</taxon>
    </lineage>
</organism>
<keyword evidence="1" id="KW-1133">Transmembrane helix</keyword>
<keyword evidence="1" id="KW-0812">Transmembrane</keyword>
<evidence type="ECO:0000313" key="3">
    <source>
        <dbReference type="Proteomes" id="UP000094271"/>
    </source>
</evidence>
<sequence length="166" mass="18983">MYSNDAITHGKIKWRSLLICWLIILAGYLMIRMVFLVFGLQLHLTAQGVCLALLPYCFGALFLWKRCTERKPLFYALGILLPAIVEKLALYFLGAYLCGVSPFRVTAVMEAIGTIEPYAVLFTRMPMRYAFNLLFFNWIYILCGIAFSALCFLGLSLLQKRTEDEL</sequence>
<dbReference type="EMBL" id="MEHA01000003">
    <property type="protein sequence ID" value="ODR54160.1"/>
    <property type="molecule type" value="Genomic_DNA"/>
</dbReference>
<reference evidence="2 3" key="1">
    <citation type="submission" date="2016-08" db="EMBL/GenBank/DDBJ databases">
        <authorList>
            <person name="Seilhamer J.J."/>
        </authorList>
    </citation>
    <scope>NUCLEOTIDE SEQUENCE [LARGE SCALE GENOMIC DNA]</scope>
    <source>
        <strain evidence="2 3">NML150140-1</strain>
    </source>
</reference>
<feature type="transmembrane region" description="Helical" evidence="1">
    <location>
        <begin position="135"/>
        <end position="158"/>
    </location>
</feature>
<dbReference type="AlphaFoldDB" id="A0A1E3UM83"/>
<feature type="transmembrane region" description="Helical" evidence="1">
    <location>
        <begin position="73"/>
        <end position="93"/>
    </location>
</feature>
<comment type="caution">
    <text evidence="2">The sequence shown here is derived from an EMBL/GenBank/DDBJ whole genome shotgun (WGS) entry which is preliminary data.</text>
</comment>
<gene>
    <name evidence="2" type="ORF">BEI59_06300</name>
</gene>
<evidence type="ECO:0000313" key="2">
    <source>
        <dbReference type="EMBL" id="ODR54160.1"/>
    </source>
</evidence>
<dbReference type="RefSeq" id="WP_069431321.1">
    <property type="nucleotide sequence ID" value="NZ_MEHA01000003.1"/>
</dbReference>
<feature type="transmembrane region" description="Helical" evidence="1">
    <location>
        <begin position="17"/>
        <end position="38"/>
    </location>
</feature>
<accession>A0A1E3UM83</accession>